<dbReference type="NCBIfam" id="NF033537">
    <property type="entry name" value="lasso_biosyn_B2"/>
    <property type="match status" value="1"/>
</dbReference>
<accession>A0A975K6B0</accession>
<name>A0A975K6B0_9SPHN</name>
<proteinExistence type="predicted"/>
<dbReference type="Proteomes" id="UP000681425">
    <property type="component" value="Chromosome"/>
</dbReference>
<sequence>MVLGLRPGVSFCDIDGQLIFLDLEADRYFALAPAAQEAFRMLWRAKSRHDPDADLPPSLPISFLDSNASTRPVPCPSHIPQQSILDRQPGRANPLRLLAALAMLLSARMTIRYRGLSAGIAAIAARKARMIEPIADHAALPPIAAAFAKSARFIRTHDQCLSRSVALASCLAQHGIAAELVLAVQMRPFAAHSWVQQDALLLNDRYENVRSYTPILVV</sequence>
<evidence type="ECO:0000313" key="2">
    <source>
        <dbReference type="EMBL" id="QUT05149.1"/>
    </source>
</evidence>
<protein>
    <submittedName>
        <fullName evidence="2">Lasso peptide biosynthesis B2 protein</fullName>
    </submittedName>
</protein>
<gene>
    <name evidence="2" type="ORF">KFK14_19435</name>
</gene>
<reference evidence="2" key="1">
    <citation type="submission" date="2021-04" db="EMBL/GenBank/DDBJ databases">
        <title>Isolation of p-tert-butylphenol degrading bacteria Sphingobium phenoxybenzoativorans Tas13 from active sludge.</title>
        <authorList>
            <person name="Li Y."/>
        </authorList>
    </citation>
    <scope>NUCLEOTIDE SEQUENCE</scope>
    <source>
        <strain evidence="2">Tas13</strain>
    </source>
</reference>
<dbReference type="InterPro" id="IPR053521">
    <property type="entry name" value="McjB-like"/>
</dbReference>
<dbReference type="EMBL" id="CP073910">
    <property type="protein sequence ID" value="QUT05149.1"/>
    <property type="molecule type" value="Genomic_DNA"/>
</dbReference>
<dbReference type="AlphaFoldDB" id="A0A975K6B0"/>
<keyword evidence="3" id="KW-1185">Reference proteome</keyword>
<evidence type="ECO:0000259" key="1">
    <source>
        <dbReference type="Pfam" id="PF13471"/>
    </source>
</evidence>
<dbReference type="Pfam" id="PF13471">
    <property type="entry name" value="Transglut_core3"/>
    <property type="match status" value="1"/>
</dbReference>
<feature type="domain" description="Microcin J25-processing protein McjB C-terminal" evidence="1">
    <location>
        <begin position="103"/>
        <end position="216"/>
    </location>
</feature>
<evidence type="ECO:0000313" key="3">
    <source>
        <dbReference type="Proteomes" id="UP000681425"/>
    </source>
</evidence>
<organism evidence="2 3">
    <name type="scientific">Sphingobium phenoxybenzoativorans</name>
    <dbReference type="NCBI Taxonomy" id="1592790"/>
    <lineage>
        <taxon>Bacteria</taxon>
        <taxon>Pseudomonadati</taxon>
        <taxon>Pseudomonadota</taxon>
        <taxon>Alphaproteobacteria</taxon>
        <taxon>Sphingomonadales</taxon>
        <taxon>Sphingomonadaceae</taxon>
        <taxon>Sphingobium</taxon>
    </lineage>
</organism>
<dbReference type="InterPro" id="IPR032708">
    <property type="entry name" value="McjB_C"/>
</dbReference>
<dbReference type="RefSeq" id="WP_212608839.1">
    <property type="nucleotide sequence ID" value="NZ_CP073910.1"/>
</dbReference>
<dbReference type="KEGG" id="spph:KFK14_19435"/>